<dbReference type="Proteomes" id="UP000469185">
    <property type="component" value="Unassembled WGS sequence"/>
</dbReference>
<gene>
    <name evidence="3" type="ORF">G1H11_05185</name>
</gene>
<accession>A0A6N9YIK9</accession>
<name>A0A6N9YIK9_9ACTN</name>
<evidence type="ECO:0000313" key="3">
    <source>
        <dbReference type="EMBL" id="NED94699.1"/>
    </source>
</evidence>
<sequence>MGHHFDERHEAELDATPEQVWNAIATGPGIDSWFMGRNEVEPGPGGAVRMAFGGYTPEHRVTTWVPPERFAYRSDEAPDGRFVAFEFLLEGRDQGSTVVRMVTSGFLPGDDWEDEYQAMTKGGELFFSTLVEYLARFNGRAAIPVTAFGPAVQDWGQAWSTLHGALGLTEPITRGSTVRFTGPGSTPIDGTVYFVNADTLGISADDALYRFLKGFRGPMIAGHHLFSEVNRTDAETAWQNWLREVFG</sequence>
<dbReference type="Gene3D" id="3.30.530.20">
    <property type="match status" value="1"/>
</dbReference>
<comment type="similarity">
    <text evidence="1">Belongs to the AHA1 family.</text>
</comment>
<protein>
    <submittedName>
        <fullName evidence="3">SRPBCC domain-containing protein</fullName>
    </submittedName>
</protein>
<dbReference type="SUPFAM" id="SSF55961">
    <property type="entry name" value="Bet v1-like"/>
    <property type="match status" value="1"/>
</dbReference>
<dbReference type="CDD" id="cd07814">
    <property type="entry name" value="SRPBCC_CalC_Aha1-like"/>
    <property type="match status" value="1"/>
</dbReference>
<feature type="domain" description="Activator of Hsp90 ATPase homologue 1/2-like C-terminal" evidence="2">
    <location>
        <begin position="14"/>
        <end position="134"/>
    </location>
</feature>
<proteinExistence type="inferred from homology"/>
<keyword evidence="4" id="KW-1185">Reference proteome</keyword>
<dbReference type="RefSeq" id="WP_163816674.1">
    <property type="nucleotide sequence ID" value="NZ_JAAGOB010000002.1"/>
</dbReference>
<comment type="caution">
    <text evidence="3">The sequence shown here is derived from an EMBL/GenBank/DDBJ whole genome shotgun (WGS) entry which is preliminary data.</text>
</comment>
<evidence type="ECO:0000259" key="2">
    <source>
        <dbReference type="Pfam" id="PF08327"/>
    </source>
</evidence>
<dbReference type="InterPro" id="IPR013538">
    <property type="entry name" value="ASHA1/2-like_C"/>
</dbReference>
<reference evidence="3 4" key="1">
    <citation type="submission" date="2020-02" db="EMBL/GenBank/DDBJ databases">
        <authorList>
            <person name="Li X.-J."/>
            <person name="Feng X.-M."/>
        </authorList>
    </citation>
    <scope>NUCLEOTIDE SEQUENCE [LARGE SCALE GENOMIC DNA]</scope>
    <source>
        <strain evidence="3 4">CGMCC 4.7225</strain>
    </source>
</reference>
<dbReference type="Pfam" id="PF08327">
    <property type="entry name" value="AHSA1"/>
    <property type="match status" value="1"/>
</dbReference>
<dbReference type="EMBL" id="JAAGOB010000002">
    <property type="protein sequence ID" value="NED94699.1"/>
    <property type="molecule type" value="Genomic_DNA"/>
</dbReference>
<dbReference type="InterPro" id="IPR023393">
    <property type="entry name" value="START-like_dom_sf"/>
</dbReference>
<organism evidence="3 4">
    <name type="scientific">Phytoactinopolyspora alkaliphila</name>
    <dbReference type="NCBI Taxonomy" id="1783498"/>
    <lineage>
        <taxon>Bacteria</taxon>
        <taxon>Bacillati</taxon>
        <taxon>Actinomycetota</taxon>
        <taxon>Actinomycetes</taxon>
        <taxon>Jiangellales</taxon>
        <taxon>Jiangellaceae</taxon>
        <taxon>Phytoactinopolyspora</taxon>
    </lineage>
</organism>
<evidence type="ECO:0000313" key="4">
    <source>
        <dbReference type="Proteomes" id="UP000469185"/>
    </source>
</evidence>
<evidence type="ECO:0000256" key="1">
    <source>
        <dbReference type="ARBA" id="ARBA00006817"/>
    </source>
</evidence>
<dbReference type="AlphaFoldDB" id="A0A6N9YIK9"/>